<name>A0ABS5L528_9ACTN</name>
<gene>
    <name evidence="2" type="ORF">KGQ19_41855</name>
</gene>
<evidence type="ECO:0000313" key="3">
    <source>
        <dbReference type="Proteomes" id="UP000730482"/>
    </source>
</evidence>
<dbReference type="InterPro" id="IPR036890">
    <property type="entry name" value="HATPase_C_sf"/>
</dbReference>
<feature type="compositionally biased region" description="Basic and acidic residues" evidence="1">
    <location>
        <begin position="219"/>
        <end position="231"/>
    </location>
</feature>
<reference evidence="2 3" key="1">
    <citation type="submission" date="2020-02" db="EMBL/GenBank/DDBJ databases">
        <title>Acidophilic actinobacteria isolated from forest soil.</title>
        <authorList>
            <person name="Golinska P."/>
        </authorList>
    </citation>
    <scope>NUCLEOTIDE SEQUENCE [LARGE SCALE GENOMIC DNA]</scope>
    <source>
        <strain evidence="2 3">NL8</strain>
    </source>
</reference>
<protein>
    <recommendedName>
        <fullName evidence="4">Histidine kinase/HSP90-like ATPase domain-containing protein</fullName>
    </recommendedName>
</protein>
<accession>A0ABS5L528</accession>
<evidence type="ECO:0000313" key="2">
    <source>
        <dbReference type="EMBL" id="MBS2553419.1"/>
    </source>
</evidence>
<dbReference type="Gene3D" id="3.30.565.10">
    <property type="entry name" value="Histidine kinase-like ATPase, C-terminal domain"/>
    <property type="match status" value="1"/>
</dbReference>
<proteinExistence type="predicted"/>
<comment type="caution">
    <text evidence="2">The sequence shown here is derived from an EMBL/GenBank/DDBJ whole genome shotgun (WGS) entry which is preliminary data.</text>
</comment>
<dbReference type="Proteomes" id="UP000730482">
    <property type="component" value="Unassembled WGS sequence"/>
</dbReference>
<organism evidence="2 3">
    <name type="scientific">Catenulispora pinistramenti</name>
    <dbReference type="NCBI Taxonomy" id="2705254"/>
    <lineage>
        <taxon>Bacteria</taxon>
        <taxon>Bacillati</taxon>
        <taxon>Actinomycetota</taxon>
        <taxon>Actinomycetes</taxon>
        <taxon>Catenulisporales</taxon>
        <taxon>Catenulisporaceae</taxon>
        <taxon>Catenulispora</taxon>
    </lineage>
</organism>
<keyword evidence="3" id="KW-1185">Reference proteome</keyword>
<feature type="region of interest" description="Disordered" evidence="1">
    <location>
        <begin position="186"/>
        <end position="231"/>
    </location>
</feature>
<dbReference type="EMBL" id="JAAFYZ010000253">
    <property type="protein sequence ID" value="MBS2553419.1"/>
    <property type="molecule type" value="Genomic_DNA"/>
</dbReference>
<dbReference type="RefSeq" id="WP_212019938.1">
    <property type="nucleotide sequence ID" value="NZ_JAAFYZ010000253.1"/>
</dbReference>
<sequence length="231" mass="25757">MTSINSTSVEFRCPPLELTADPGSEFWARAHTADVLRTWQLEHLASLVDTLVAEMVLNAVSYSKVHIAVIMRTSDEYLVLDVWDAGIRPSPFLTPAGKSCDELPLMKALADKWEVVSANRGGRIVRAWIRKDVHPDVLTIEQQLRAAATHSASLLIPDEKPSDELISRVIEGFRALDFQKCVTWTPPRTAPGGSPERGTVHEHHRSDHDYRRAAGRVRPAVEPDAGYHRRG</sequence>
<evidence type="ECO:0000256" key="1">
    <source>
        <dbReference type="SAM" id="MobiDB-lite"/>
    </source>
</evidence>
<evidence type="ECO:0008006" key="4">
    <source>
        <dbReference type="Google" id="ProtNLM"/>
    </source>
</evidence>
<feature type="compositionally biased region" description="Basic and acidic residues" evidence="1">
    <location>
        <begin position="198"/>
        <end position="212"/>
    </location>
</feature>